<comment type="similarity">
    <text evidence="3">Belongs to the acetyltransferase family. RimJ subfamily.</text>
</comment>
<evidence type="ECO:0000313" key="5">
    <source>
        <dbReference type="EMBL" id="MDY3511734.1"/>
    </source>
</evidence>
<dbReference type="EMBL" id="JAQZHK010000001">
    <property type="protein sequence ID" value="MDY3511734.1"/>
    <property type="molecule type" value="Genomic_DNA"/>
</dbReference>
<dbReference type="Gene3D" id="3.40.630.30">
    <property type="match status" value="1"/>
</dbReference>
<evidence type="ECO:0000313" key="6">
    <source>
        <dbReference type="Proteomes" id="UP001284033"/>
    </source>
</evidence>
<keyword evidence="1" id="KW-0808">Transferase</keyword>
<organism evidence="5 6">
    <name type="scientific">Riemerella anatipestifer</name>
    <name type="common">Moraxella anatipestifer</name>
    <dbReference type="NCBI Taxonomy" id="34085"/>
    <lineage>
        <taxon>Bacteria</taxon>
        <taxon>Pseudomonadati</taxon>
        <taxon>Bacteroidota</taxon>
        <taxon>Flavobacteriia</taxon>
        <taxon>Flavobacteriales</taxon>
        <taxon>Weeksellaceae</taxon>
        <taxon>Riemerella</taxon>
    </lineage>
</organism>
<name>A0AAP6HC21_RIEAN</name>
<dbReference type="GO" id="GO:0016747">
    <property type="term" value="F:acyltransferase activity, transferring groups other than amino-acyl groups"/>
    <property type="evidence" value="ECO:0007669"/>
    <property type="project" value="InterPro"/>
</dbReference>
<dbReference type="PANTHER" id="PTHR43792:SF8">
    <property type="entry name" value="[RIBOSOMAL PROTEIN US5]-ALANINE N-ACETYLTRANSFERASE"/>
    <property type="match status" value="1"/>
</dbReference>
<dbReference type="RefSeq" id="WP_004916502.1">
    <property type="nucleotide sequence ID" value="NZ_CP031845.1"/>
</dbReference>
<feature type="domain" description="N-acetyltransferase" evidence="4">
    <location>
        <begin position="14"/>
        <end position="173"/>
    </location>
</feature>
<comment type="caution">
    <text evidence="5">The sequence shown here is derived from an EMBL/GenBank/DDBJ whole genome shotgun (WGS) entry which is preliminary data.</text>
</comment>
<accession>A0AAP6HC21</accession>
<evidence type="ECO:0000259" key="4">
    <source>
        <dbReference type="PROSITE" id="PS51186"/>
    </source>
</evidence>
<evidence type="ECO:0000256" key="1">
    <source>
        <dbReference type="ARBA" id="ARBA00022679"/>
    </source>
</evidence>
<dbReference type="PROSITE" id="PS51186">
    <property type="entry name" value="GNAT"/>
    <property type="match status" value="1"/>
</dbReference>
<dbReference type="SUPFAM" id="SSF55729">
    <property type="entry name" value="Acyl-CoA N-acyltransferases (Nat)"/>
    <property type="match status" value="1"/>
</dbReference>
<sequence length="181" mass="20949">MMSKNKPTLETERLVLDDIIRDDLDRIVTLLNQTEDFSKNTSNIAYPYEKHHAEFFYEIANNNDNNSYTFAIREKETRLMIGAMGIHNVDAHNKGEIGYWIGLDYWNKGYAKEALARIISFAFNNLKLNKLYASHFSHNLASGKVMESCGMQFEGILKQEILKQGVYLDLCRYSILNSHKI</sequence>
<dbReference type="InterPro" id="IPR016181">
    <property type="entry name" value="Acyl_CoA_acyltransferase"/>
</dbReference>
<reference evidence="5" key="1">
    <citation type="submission" date="2023-01" db="EMBL/GenBank/DDBJ databases">
        <title>Genome-based studies on antimicrobial resistance profiles of Riemerella anatipestifer in China, 1994 to 2021.</title>
        <authorList>
            <person name="Yang Z."/>
            <person name="Zhu D."/>
        </authorList>
    </citation>
    <scope>NUCLEOTIDE SEQUENCE</scope>
    <source>
        <strain evidence="5">RCAD1218</strain>
    </source>
</reference>
<proteinExistence type="inferred from homology"/>
<evidence type="ECO:0000256" key="3">
    <source>
        <dbReference type="ARBA" id="ARBA00038502"/>
    </source>
</evidence>
<dbReference type="GeneID" id="93718513"/>
<protein>
    <submittedName>
        <fullName evidence="5">GNAT family protein</fullName>
    </submittedName>
</protein>
<dbReference type="AlphaFoldDB" id="A0AAP6HC21"/>
<keyword evidence="2" id="KW-0012">Acyltransferase</keyword>
<dbReference type="Proteomes" id="UP001284033">
    <property type="component" value="Unassembled WGS sequence"/>
</dbReference>
<dbReference type="PANTHER" id="PTHR43792">
    <property type="entry name" value="GNAT FAMILY, PUTATIVE (AFU_ORTHOLOGUE AFUA_3G00765)-RELATED-RELATED"/>
    <property type="match status" value="1"/>
</dbReference>
<dbReference type="Pfam" id="PF13302">
    <property type="entry name" value="Acetyltransf_3"/>
    <property type="match status" value="1"/>
</dbReference>
<gene>
    <name evidence="5" type="ORF">PG303_00705</name>
</gene>
<dbReference type="InterPro" id="IPR051531">
    <property type="entry name" value="N-acetyltransferase"/>
</dbReference>
<dbReference type="InterPro" id="IPR000182">
    <property type="entry name" value="GNAT_dom"/>
</dbReference>
<evidence type="ECO:0000256" key="2">
    <source>
        <dbReference type="ARBA" id="ARBA00023315"/>
    </source>
</evidence>